<organism evidence="2 3">
    <name type="scientific">Prorocentrum cordatum</name>
    <dbReference type="NCBI Taxonomy" id="2364126"/>
    <lineage>
        <taxon>Eukaryota</taxon>
        <taxon>Sar</taxon>
        <taxon>Alveolata</taxon>
        <taxon>Dinophyceae</taxon>
        <taxon>Prorocentrales</taxon>
        <taxon>Prorocentraceae</taxon>
        <taxon>Prorocentrum</taxon>
    </lineage>
</organism>
<feature type="region of interest" description="Disordered" evidence="1">
    <location>
        <begin position="39"/>
        <end position="67"/>
    </location>
</feature>
<dbReference type="EMBL" id="CAUYUJ010014873">
    <property type="protein sequence ID" value="CAK0847127.1"/>
    <property type="molecule type" value="Genomic_DNA"/>
</dbReference>
<name>A0ABN9TN03_9DINO</name>
<protein>
    <submittedName>
        <fullName evidence="2">Uncharacterized protein</fullName>
    </submittedName>
</protein>
<evidence type="ECO:0000256" key="1">
    <source>
        <dbReference type="SAM" id="MobiDB-lite"/>
    </source>
</evidence>
<gene>
    <name evidence="2" type="ORF">PCOR1329_LOCUS40419</name>
</gene>
<keyword evidence="3" id="KW-1185">Reference proteome</keyword>
<reference evidence="2" key="1">
    <citation type="submission" date="2023-10" db="EMBL/GenBank/DDBJ databases">
        <authorList>
            <person name="Chen Y."/>
            <person name="Shah S."/>
            <person name="Dougan E. K."/>
            <person name="Thang M."/>
            <person name="Chan C."/>
        </authorList>
    </citation>
    <scope>NUCLEOTIDE SEQUENCE [LARGE SCALE GENOMIC DNA]</scope>
</reference>
<evidence type="ECO:0000313" key="2">
    <source>
        <dbReference type="EMBL" id="CAK0847127.1"/>
    </source>
</evidence>
<accession>A0ABN9TN03</accession>
<comment type="caution">
    <text evidence="2">The sequence shown here is derived from an EMBL/GenBank/DDBJ whole genome shotgun (WGS) entry which is preliminary data.</text>
</comment>
<sequence length="118" mass="12291">MFVAFVVHCCFQPPAVVTAPHITRDPHLGRATSALGAHVARARARRAEDQTAAPAPASDEQKTGAPARRACACTAVRSPLGGGGNLKAVRVAMLDLVLSLMHAGSEVPYGSCSRALEY</sequence>
<proteinExistence type="predicted"/>
<dbReference type="Proteomes" id="UP001189429">
    <property type="component" value="Unassembled WGS sequence"/>
</dbReference>
<evidence type="ECO:0000313" key="3">
    <source>
        <dbReference type="Proteomes" id="UP001189429"/>
    </source>
</evidence>